<dbReference type="EMBL" id="ATBP01002460">
    <property type="protein sequence ID" value="ETR65839.1"/>
    <property type="molecule type" value="Genomic_DNA"/>
</dbReference>
<comment type="caution">
    <text evidence="1">The sequence shown here is derived from an EMBL/GenBank/DDBJ whole genome shotgun (WGS) entry which is preliminary data.</text>
</comment>
<evidence type="ECO:0008006" key="3">
    <source>
        <dbReference type="Google" id="ProtNLM"/>
    </source>
</evidence>
<organism evidence="1 2">
    <name type="scientific">Candidatus Magnetoglobus multicellularis str. Araruama</name>
    <dbReference type="NCBI Taxonomy" id="890399"/>
    <lineage>
        <taxon>Bacteria</taxon>
        <taxon>Pseudomonadati</taxon>
        <taxon>Thermodesulfobacteriota</taxon>
        <taxon>Desulfobacteria</taxon>
        <taxon>Desulfobacterales</taxon>
        <taxon>Desulfobacteraceae</taxon>
        <taxon>Candidatus Magnetoglobus</taxon>
    </lineage>
</organism>
<name>A0A1V1NTD3_9BACT</name>
<evidence type="ECO:0000313" key="2">
    <source>
        <dbReference type="Proteomes" id="UP000189670"/>
    </source>
</evidence>
<evidence type="ECO:0000313" key="1">
    <source>
        <dbReference type="EMBL" id="ETR65839.1"/>
    </source>
</evidence>
<proteinExistence type="predicted"/>
<dbReference type="Proteomes" id="UP000189670">
    <property type="component" value="Unassembled WGS sequence"/>
</dbReference>
<sequence length="84" mass="10071">MATTMFSEQLLYDVNSLPLTAQRQALDFIEFLKYRYTQKTEHAFRKKTSLKSIEDEPFVGMWKDRSDMKDSSSWVRNLRKNEWG</sequence>
<dbReference type="AlphaFoldDB" id="A0A1V1NTD3"/>
<reference evidence="2" key="1">
    <citation type="submission" date="2012-11" db="EMBL/GenBank/DDBJ databases">
        <authorList>
            <person name="Lucero-Rivera Y.E."/>
            <person name="Tovar-Ramirez D."/>
        </authorList>
    </citation>
    <scope>NUCLEOTIDE SEQUENCE [LARGE SCALE GENOMIC DNA]</scope>
    <source>
        <strain evidence="2">Araruama</strain>
    </source>
</reference>
<accession>A0A1V1NTD3</accession>
<protein>
    <recommendedName>
        <fullName evidence="3">DUF2281 domain-containing protein</fullName>
    </recommendedName>
</protein>
<gene>
    <name evidence="1" type="ORF">OMM_13641</name>
</gene>